<dbReference type="Proteomes" id="UP000789920">
    <property type="component" value="Unassembled WGS sequence"/>
</dbReference>
<protein>
    <submittedName>
        <fullName evidence="1">22671_t:CDS:1</fullName>
    </submittedName>
</protein>
<name>A0ACA9L5C1_9GLOM</name>
<evidence type="ECO:0000313" key="1">
    <source>
        <dbReference type="EMBL" id="CAG8508113.1"/>
    </source>
</evidence>
<keyword evidence="2" id="KW-1185">Reference proteome</keyword>
<comment type="caution">
    <text evidence="1">The sequence shown here is derived from an EMBL/GenBank/DDBJ whole genome shotgun (WGS) entry which is preliminary data.</text>
</comment>
<proteinExistence type="predicted"/>
<evidence type="ECO:0000313" key="2">
    <source>
        <dbReference type="Proteomes" id="UP000789920"/>
    </source>
</evidence>
<sequence>EEKAKYKFCKTVACYTLENNISEQELAKRLEVSHSKVEKVIFCHIDELDLKELVDYVAKLSLPWEKPANLRPYDYRIRINWQRFTKLEISPYYEKHNKEYLEALEKKGIVLSKAELAEKLITDVLIMNVLLPQLDGERGIISEGRYYNWTYYSRRTFKETETKIKAYKLVWCVADDEPHILGLMDCYRQIITGNKGGTGKTTIAALLAEYLIYQKKKVNLIDADPNQAFQSWINNCQEEGRPVSSRLPVDYQIIDTAGVSGGSETYLKRADIMIVPFIPHYVDLQEQQEGLNQLKDETGRDKKAGIILPPLSSRPALYGSVLNGSKDNFFTKPESEQVKKIFQELFNHYEKNKKSS</sequence>
<feature type="non-terminal residue" evidence="1">
    <location>
        <position position="1"/>
    </location>
</feature>
<organism evidence="1 2">
    <name type="scientific">Racocetra persica</name>
    <dbReference type="NCBI Taxonomy" id="160502"/>
    <lineage>
        <taxon>Eukaryota</taxon>
        <taxon>Fungi</taxon>
        <taxon>Fungi incertae sedis</taxon>
        <taxon>Mucoromycota</taxon>
        <taxon>Glomeromycotina</taxon>
        <taxon>Glomeromycetes</taxon>
        <taxon>Diversisporales</taxon>
        <taxon>Gigasporaceae</taxon>
        <taxon>Racocetra</taxon>
    </lineage>
</organism>
<accession>A0ACA9L5C1</accession>
<reference evidence="1" key="1">
    <citation type="submission" date="2021-06" db="EMBL/GenBank/DDBJ databases">
        <authorList>
            <person name="Kallberg Y."/>
            <person name="Tangrot J."/>
            <person name="Rosling A."/>
        </authorList>
    </citation>
    <scope>NUCLEOTIDE SEQUENCE</scope>
    <source>
        <strain evidence="1">MA461A</strain>
    </source>
</reference>
<dbReference type="EMBL" id="CAJVQC010002242">
    <property type="protein sequence ID" value="CAG8508113.1"/>
    <property type="molecule type" value="Genomic_DNA"/>
</dbReference>
<gene>
    <name evidence="1" type="ORF">RPERSI_LOCUS2132</name>
</gene>